<proteinExistence type="predicted"/>
<evidence type="ECO:0000313" key="4">
    <source>
        <dbReference type="Proteomes" id="UP001519460"/>
    </source>
</evidence>
<keyword evidence="2" id="KW-1133">Transmembrane helix</keyword>
<dbReference type="EMBL" id="JACVVK020000115">
    <property type="protein sequence ID" value="KAK7491407.1"/>
    <property type="molecule type" value="Genomic_DNA"/>
</dbReference>
<feature type="region of interest" description="Disordered" evidence="1">
    <location>
        <begin position="139"/>
        <end position="174"/>
    </location>
</feature>
<evidence type="ECO:0000313" key="3">
    <source>
        <dbReference type="EMBL" id="KAK7491407.1"/>
    </source>
</evidence>
<dbReference type="AlphaFoldDB" id="A0ABD0KWC1"/>
<gene>
    <name evidence="3" type="ORF">BaRGS_00017385</name>
</gene>
<keyword evidence="2" id="KW-0472">Membrane</keyword>
<keyword evidence="2" id="KW-0812">Transmembrane</keyword>
<evidence type="ECO:0000256" key="2">
    <source>
        <dbReference type="SAM" id="Phobius"/>
    </source>
</evidence>
<keyword evidence="4" id="KW-1185">Reference proteome</keyword>
<sequence>MANLRSTNQTPEYDVPYAGEVPSAQDRLLTGNHVRNGNGSPAFSPEFYQQYKQNVYEIGMHRPQPAGHGSGMVFRQRKRPCWCVLLVIVAVALMAAGISLGVLFGVVKKAEMTDSELAGQAGDASRNTSQPTVVVLKNSSVTTQASPTRTQAPPQTPTPSPDASPTSGKDFIPGSRWGVNVRRFKAFWHPGDSRVLEVLLSNGTKLLAAGHKANDGTLRGLYSLSLIDGQRRTTRVRFMGPHNLASIILPDGTIVNLDWSSNNQDVECKVFQIPPPVTSLGGAAARELNRPTSHLATLQLGVHSYLLRQVSRIINEAATDPGGVVEDEPMNPASRRLCTPRLPVKVTKCGGQYPYDGAFVQGDVTLQNGATLPMAALPWRRDDDDDECYKGVREAAPNFYIPLPGYIDQTTSREIAGRFLHSASRWWGKVCEVVGSVLEVCTDQISVLLLESLSS</sequence>
<protein>
    <submittedName>
        <fullName evidence="3">Uncharacterized protein</fullName>
    </submittedName>
</protein>
<comment type="caution">
    <text evidence="3">The sequence shown here is derived from an EMBL/GenBank/DDBJ whole genome shotgun (WGS) entry which is preliminary data.</text>
</comment>
<feature type="transmembrane region" description="Helical" evidence="2">
    <location>
        <begin position="82"/>
        <end position="107"/>
    </location>
</feature>
<reference evidence="3 4" key="1">
    <citation type="journal article" date="2023" name="Sci. Data">
        <title>Genome assembly of the Korean intertidal mud-creeper Batillaria attramentaria.</title>
        <authorList>
            <person name="Patra A.K."/>
            <person name="Ho P.T."/>
            <person name="Jun S."/>
            <person name="Lee S.J."/>
            <person name="Kim Y."/>
            <person name="Won Y.J."/>
        </authorList>
    </citation>
    <scope>NUCLEOTIDE SEQUENCE [LARGE SCALE GENOMIC DNA]</scope>
    <source>
        <strain evidence="3">Wonlab-2016</strain>
    </source>
</reference>
<name>A0ABD0KWC1_9CAEN</name>
<organism evidence="3 4">
    <name type="scientific">Batillaria attramentaria</name>
    <dbReference type="NCBI Taxonomy" id="370345"/>
    <lineage>
        <taxon>Eukaryota</taxon>
        <taxon>Metazoa</taxon>
        <taxon>Spiralia</taxon>
        <taxon>Lophotrochozoa</taxon>
        <taxon>Mollusca</taxon>
        <taxon>Gastropoda</taxon>
        <taxon>Caenogastropoda</taxon>
        <taxon>Sorbeoconcha</taxon>
        <taxon>Cerithioidea</taxon>
        <taxon>Batillariidae</taxon>
        <taxon>Batillaria</taxon>
    </lineage>
</organism>
<feature type="compositionally biased region" description="Low complexity" evidence="1">
    <location>
        <begin position="142"/>
        <end position="153"/>
    </location>
</feature>
<accession>A0ABD0KWC1</accession>
<dbReference type="Proteomes" id="UP001519460">
    <property type="component" value="Unassembled WGS sequence"/>
</dbReference>
<evidence type="ECO:0000256" key="1">
    <source>
        <dbReference type="SAM" id="MobiDB-lite"/>
    </source>
</evidence>